<accession>A0ABN9BSI4</accession>
<name>A0ABN9BSI4_9NEOB</name>
<proteinExistence type="predicted"/>
<feature type="non-terminal residue" evidence="1">
    <location>
        <position position="97"/>
    </location>
</feature>
<evidence type="ECO:0000313" key="1">
    <source>
        <dbReference type="EMBL" id="CAI9550664.1"/>
    </source>
</evidence>
<comment type="caution">
    <text evidence="1">The sequence shown here is derived from an EMBL/GenBank/DDBJ whole genome shotgun (WGS) entry which is preliminary data.</text>
</comment>
<organism evidence="1 2">
    <name type="scientific">Staurois parvus</name>
    <dbReference type="NCBI Taxonomy" id="386267"/>
    <lineage>
        <taxon>Eukaryota</taxon>
        <taxon>Metazoa</taxon>
        <taxon>Chordata</taxon>
        <taxon>Craniata</taxon>
        <taxon>Vertebrata</taxon>
        <taxon>Euteleostomi</taxon>
        <taxon>Amphibia</taxon>
        <taxon>Batrachia</taxon>
        <taxon>Anura</taxon>
        <taxon>Neobatrachia</taxon>
        <taxon>Ranoidea</taxon>
        <taxon>Ranidae</taxon>
        <taxon>Staurois</taxon>
    </lineage>
</organism>
<gene>
    <name evidence="1" type="ORF">SPARVUS_LOCUS3547314</name>
</gene>
<keyword evidence="2" id="KW-1185">Reference proteome</keyword>
<evidence type="ECO:0000313" key="2">
    <source>
        <dbReference type="Proteomes" id="UP001162483"/>
    </source>
</evidence>
<sequence length="97" mass="10661">MRALPVPPFMAADVNHRVLDSNYPPAPGDYRASPKGMLDCFVYKQSSSLSARAHCSGGCAQYSNPDQCAYSEEHPLVKHSQHTINPLITPHINPFLP</sequence>
<dbReference type="EMBL" id="CATNWA010005721">
    <property type="protein sequence ID" value="CAI9550664.1"/>
    <property type="molecule type" value="Genomic_DNA"/>
</dbReference>
<reference evidence="1" key="1">
    <citation type="submission" date="2023-05" db="EMBL/GenBank/DDBJ databases">
        <authorList>
            <person name="Stuckert A."/>
        </authorList>
    </citation>
    <scope>NUCLEOTIDE SEQUENCE</scope>
</reference>
<protein>
    <submittedName>
        <fullName evidence="1">Uncharacterized protein</fullName>
    </submittedName>
</protein>
<dbReference type="Proteomes" id="UP001162483">
    <property type="component" value="Unassembled WGS sequence"/>
</dbReference>